<evidence type="ECO:0000313" key="3">
    <source>
        <dbReference type="Proteomes" id="UP000254031"/>
    </source>
</evidence>
<proteinExistence type="predicted"/>
<dbReference type="AlphaFoldDB" id="A0A378MRY8"/>
<dbReference type="Proteomes" id="UP000254031">
    <property type="component" value="Unassembled WGS sequence"/>
</dbReference>
<reference evidence="1 3" key="1">
    <citation type="submission" date="2018-06" db="EMBL/GenBank/DDBJ databases">
        <authorList>
            <consortium name="Pathogen Informatics"/>
            <person name="Doyle S."/>
        </authorList>
    </citation>
    <scope>NUCLEOTIDE SEQUENCE [LARGE SCALE GENOMIC DNA]</scope>
    <source>
        <strain evidence="1 3">NCTC9380</strain>
    </source>
</reference>
<sequence length="58" mass="6991">MTEEDKKYLQTKIENEGFEYAFVSYSDFEEVQDEKFHGLRKAYLKARSELAEYIDIED</sequence>
<evidence type="ECO:0000313" key="1">
    <source>
        <dbReference type="EMBL" id="STY58709.1"/>
    </source>
</evidence>
<name>A0A378MRY8_MANHA</name>
<evidence type="ECO:0000313" key="2">
    <source>
        <dbReference type="EMBL" id="STY65289.1"/>
    </source>
</evidence>
<dbReference type="RefSeq" id="WP_172459168.1">
    <property type="nucleotide sequence ID" value="NZ_UGPL01000004.1"/>
</dbReference>
<protein>
    <submittedName>
        <fullName evidence="1">Uncharacterized protein</fullName>
    </submittedName>
</protein>
<organism evidence="1 3">
    <name type="scientific">Mannheimia haemolytica</name>
    <name type="common">Pasteurella haemolytica</name>
    <dbReference type="NCBI Taxonomy" id="75985"/>
    <lineage>
        <taxon>Bacteria</taxon>
        <taxon>Pseudomonadati</taxon>
        <taxon>Pseudomonadota</taxon>
        <taxon>Gammaproteobacteria</taxon>
        <taxon>Pasteurellales</taxon>
        <taxon>Pasteurellaceae</taxon>
        <taxon>Mannheimia</taxon>
    </lineage>
</organism>
<accession>A0A378MRY8</accession>
<dbReference type="EMBL" id="UGPL01000006">
    <property type="protein sequence ID" value="STY65289.1"/>
    <property type="molecule type" value="Genomic_DNA"/>
</dbReference>
<gene>
    <name evidence="1" type="ORF">NCTC9380_00131</name>
    <name evidence="2" type="ORF">NCTC9380_00550</name>
</gene>
<dbReference type="EMBL" id="UGPL01000004">
    <property type="protein sequence ID" value="STY58709.1"/>
    <property type="molecule type" value="Genomic_DNA"/>
</dbReference>